<dbReference type="OrthoDB" id="5296765at2"/>
<dbReference type="SMART" id="SM00382">
    <property type="entry name" value="AAA"/>
    <property type="match status" value="1"/>
</dbReference>
<keyword evidence="3" id="KW-0472">Membrane</keyword>
<dbReference type="SUPFAM" id="SSF52540">
    <property type="entry name" value="P-loop containing nucleoside triphosphate hydrolases"/>
    <property type="match status" value="1"/>
</dbReference>
<protein>
    <submittedName>
        <fullName evidence="9">ABC-type Fe(III) dicitrate transporter ATP-binding protein</fullName>
    </submittedName>
</protein>
<dbReference type="InterPro" id="IPR003593">
    <property type="entry name" value="AAA+_ATPase"/>
</dbReference>
<evidence type="ECO:0000256" key="6">
    <source>
        <dbReference type="ARBA" id="ARBA00022967"/>
    </source>
</evidence>
<organism evidence="9 10">
    <name type="scientific">Hydrogenophaga taeniospiralis CCUG 15921</name>
    <dbReference type="NCBI Taxonomy" id="1281780"/>
    <lineage>
        <taxon>Bacteria</taxon>
        <taxon>Pseudomonadati</taxon>
        <taxon>Pseudomonadota</taxon>
        <taxon>Betaproteobacteria</taxon>
        <taxon>Burkholderiales</taxon>
        <taxon>Comamonadaceae</taxon>
        <taxon>Hydrogenophaga</taxon>
    </lineage>
</organism>
<evidence type="ECO:0000256" key="1">
    <source>
        <dbReference type="ARBA" id="ARBA00005417"/>
    </source>
</evidence>
<dbReference type="GO" id="GO:0005524">
    <property type="term" value="F:ATP binding"/>
    <property type="evidence" value="ECO:0007669"/>
    <property type="project" value="UniProtKB-KW"/>
</dbReference>
<evidence type="ECO:0000256" key="3">
    <source>
        <dbReference type="ARBA" id="ARBA00022475"/>
    </source>
</evidence>
<evidence type="ECO:0000256" key="2">
    <source>
        <dbReference type="ARBA" id="ARBA00022448"/>
    </source>
</evidence>
<dbReference type="PROSITE" id="PS50893">
    <property type="entry name" value="ABC_TRANSPORTER_2"/>
    <property type="match status" value="1"/>
</dbReference>
<dbReference type="Pfam" id="PF00005">
    <property type="entry name" value="ABC_tran"/>
    <property type="match status" value="1"/>
</dbReference>
<evidence type="ECO:0000313" key="10">
    <source>
        <dbReference type="Proteomes" id="UP001152876"/>
    </source>
</evidence>
<dbReference type="AlphaFoldDB" id="A0A9X4NQI6"/>
<keyword evidence="2" id="KW-0813">Transport</keyword>
<dbReference type="PANTHER" id="PTHR42794">
    <property type="entry name" value="HEMIN IMPORT ATP-BINDING PROTEIN HMUV"/>
    <property type="match status" value="1"/>
</dbReference>
<accession>A0A9X4NQI6</accession>
<dbReference type="GO" id="GO:0016887">
    <property type="term" value="F:ATP hydrolysis activity"/>
    <property type="evidence" value="ECO:0007669"/>
    <property type="project" value="InterPro"/>
</dbReference>
<comment type="function">
    <text evidence="7">Part of the ABC transporter complex HmuTUV involved in hemin import. Responsible for energy coupling to the transport system.</text>
</comment>
<keyword evidence="6" id="KW-1278">Translocase</keyword>
<keyword evidence="5 9" id="KW-0067">ATP-binding</keyword>
<dbReference type="PANTHER" id="PTHR42794:SF1">
    <property type="entry name" value="HEMIN IMPORT ATP-BINDING PROTEIN HMUV"/>
    <property type="match status" value="1"/>
</dbReference>
<dbReference type="InterPro" id="IPR003439">
    <property type="entry name" value="ABC_transporter-like_ATP-bd"/>
</dbReference>
<comment type="caution">
    <text evidence="9">The sequence shown here is derived from an EMBL/GenBank/DDBJ whole genome shotgun (WGS) entry which is preliminary data.</text>
</comment>
<dbReference type="CDD" id="cd03214">
    <property type="entry name" value="ABC_Iron-Siderophores_B12_Hemin"/>
    <property type="match status" value="1"/>
</dbReference>
<dbReference type="Gene3D" id="3.40.50.300">
    <property type="entry name" value="P-loop containing nucleotide triphosphate hydrolases"/>
    <property type="match status" value="1"/>
</dbReference>
<keyword evidence="3" id="KW-1003">Cell membrane</keyword>
<dbReference type="PROSITE" id="PS00211">
    <property type="entry name" value="ABC_TRANSPORTER_1"/>
    <property type="match status" value="1"/>
</dbReference>
<proteinExistence type="inferred from homology"/>
<keyword evidence="4" id="KW-0547">Nucleotide-binding</keyword>
<dbReference type="EMBL" id="AOGK01000009">
    <property type="protein sequence ID" value="MDG5975865.1"/>
    <property type="molecule type" value="Genomic_DNA"/>
</dbReference>
<evidence type="ECO:0000256" key="5">
    <source>
        <dbReference type="ARBA" id="ARBA00022840"/>
    </source>
</evidence>
<name>A0A9X4NQI6_9BURK</name>
<dbReference type="RefSeq" id="WP_068176372.1">
    <property type="nucleotide sequence ID" value="NZ_AOGK01000009.1"/>
</dbReference>
<dbReference type="InterPro" id="IPR027417">
    <property type="entry name" value="P-loop_NTPase"/>
</dbReference>
<dbReference type="FunFam" id="3.40.50.300:FF:000134">
    <property type="entry name" value="Iron-enterobactin ABC transporter ATP-binding protein"/>
    <property type="match status" value="1"/>
</dbReference>
<dbReference type="Proteomes" id="UP001152876">
    <property type="component" value="Unassembled WGS sequence"/>
</dbReference>
<gene>
    <name evidence="9" type="ORF">H010_11414</name>
</gene>
<evidence type="ECO:0000259" key="8">
    <source>
        <dbReference type="PROSITE" id="PS50893"/>
    </source>
</evidence>
<feature type="domain" description="ABC transporter" evidence="8">
    <location>
        <begin position="2"/>
        <end position="236"/>
    </location>
</feature>
<evidence type="ECO:0000256" key="7">
    <source>
        <dbReference type="ARBA" id="ARBA00037066"/>
    </source>
</evidence>
<evidence type="ECO:0000313" key="9">
    <source>
        <dbReference type="EMBL" id="MDG5975865.1"/>
    </source>
</evidence>
<dbReference type="InterPro" id="IPR017871">
    <property type="entry name" value="ABC_transporter-like_CS"/>
</dbReference>
<comment type="similarity">
    <text evidence="1">Belongs to the ABC transporter superfamily.</text>
</comment>
<evidence type="ECO:0000256" key="4">
    <source>
        <dbReference type="ARBA" id="ARBA00022741"/>
    </source>
</evidence>
<keyword evidence="10" id="KW-1185">Reference proteome</keyword>
<reference evidence="9" key="1">
    <citation type="submission" date="2013-01" db="EMBL/GenBank/DDBJ databases">
        <title>Genome draft of Hydrogenophaga taeniospiralis 2K1.</title>
        <authorList>
            <person name="Gomila M."/>
            <person name="Lalucat J."/>
        </authorList>
    </citation>
    <scope>NUCLEOTIDE SEQUENCE</scope>
    <source>
        <strain evidence="9">CCUG 15921</strain>
    </source>
</reference>
<sequence length="273" mass="29993">MLELHDLTLRIGELTLVEGLNLQLHAGQLHVIIGPNGTGKTSLLRALFGELPLTRGGVRLHGTPMTPHALTAWRQGIGYMPQNTQLDLDLSALEVVVLGRLQRLSMRLSDDDLRAALEALQALDIAHLADRPVHTLSGGQRQMVLFAQVLLRQPRLMLLDEPVSALDLKHQMQLMEHLQAQTTEQGWVSVAVLHDLNLAAQFADQLIVLGDGRLQAFGPPAEVLSRDLIHRLYHVPVDVHHDRDGQPYVRTLRATRPAAREGVAHAVCGTTGA</sequence>